<name>A0A166XA85_9AGAM</name>
<dbReference type="Gene3D" id="1.10.287.1130">
    <property type="entry name" value="CytochromE C oxidase copper chaperone"/>
    <property type="match status" value="1"/>
</dbReference>
<comment type="function">
    <text evidence="1">Required for the assembly of cytochrome c oxidase.</text>
</comment>
<accession>A0A166XA85</accession>
<dbReference type="AlphaFoldDB" id="A0A166XA85"/>
<dbReference type="InterPro" id="IPR051040">
    <property type="entry name" value="COX23"/>
</dbReference>
<organism evidence="5 6">
    <name type="scientific">Athelia psychrophila</name>
    <dbReference type="NCBI Taxonomy" id="1759441"/>
    <lineage>
        <taxon>Eukaryota</taxon>
        <taxon>Fungi</taxon>
        <taxon>Dikarya</taxon>
        <taxon>Basidiomycota</taxon>
        <taxon>Agaricomycotina</taxon>
        <taxon>Agaricomycetes</taxon>
        <taxon>Agaricomycetidae</taxon>
        <taxon>Atheliales</taxon>
        <taxon>Atheliaceae</taxon>
        <taxon>Athelia</taxon>
    </lineage>
</organism>
<protein>
    <recommendedName>
        <fullName evidence="7">CHCH domain-containing protein</fullName>
    </recommendedName>
</protein>
<evidence type="ECO:0000256" key="2">
    <source>
        <dbReference type="ARBA" id="ARBA00004569"/>
    </source>
</evidence>
<proteinExistence type="predicted"/>
<evidence type="ECO:0000256" key="4">
    <source>
        <dbReference type="ARBA" id="ARBA00023157"/>
    </source>
</evidence>
<dbReference type="PROSITE" id="PS51808">
    <property type="entry name" value="CHCH"/>
    <property type="match status" value="1"/>
</dbReference>
<dbReference type="GO" id="GO:0033108">
    <property type="term" value="P:mitochondrial respiratory chain complex assembly"/>
    <property type="evidence" value="ECO:0007669"/>
    <property type="project" value="TreeGrafter"/>
</dbReference>
<dbReference type="GO" id="GO:0005758">
    <property type="term" value="C:mitochondrial intermembrane space"/>
    <property type="evidence" value="ECO:0007669"/>
    <property type="project" value="UniProtKB-SubCell"/>
</dbReference>
<keyword evidence="4" id="KW-1015">Disulfide bond</keyword>
<evidence type="ECO:0000256" key="1">
    <source>
        <dbReference type="ARBA" id="ARBA00003875"/>
    </source>
</evidence>
<reference evidence="5 6" key="1">
    <citation type="journal article" date="2016" name="Mol. Biol. Evol.">
        <title>Comparative Genomics of Early-Diverging Mushroom-Forming Fungi Provides Insights into the Origins of Lignocellulose Decay Capabilities.</title>
        <authorList>
            <person name="Nagy L.G."/>
            <person name="Riley R."/>
            <person name="Tritt A."/>
            <person name="Adam C."/>
            <person name="Daum C."/>
            <person name="Floudas D."/>
            <person name="Sun H."/>
            <person name="Yadav J.S."/>
            <person name="Pangilinan J."/>
            <person name="Larsson K.H."/>
            <person name="Matsuura K."/>
            <person name="Barry K."/>
            <person name="Labutti K."/>
            <person name="Kuo R."/>
            <person name="Ohm R.A."/>
            <person name="Bhattacharya S.S."/>
            <person name="Shirouzu T."/>
            <person name="Yoshinaga Y."/>
            <person name="Martin F.M."/>
            <person name="Grigoriev I.V."/>
            <person name="Hibbett D.S."/>
        </authorList>
    </citation>
    <scope>NUCLEOTIDE SEQUENCE [LARGE SCALE GENOMIC DNA]</scope>
    <source>
        <strain evidence="5 6">CBS 109695</strain>
    </source>
</reference>
<dbReference type="PANTHER" id="PTHR46811">
    <property type="entry name" value="COILED-COIL-HELIX-COILED-COIL-HELIX DOMAIN-CONTAINING PROTEIN 7"/>
    <property type="match status" value="1"/>
</dbReference>
<evidence type="ECO:0000313" key="6">
    <source>
        <dbReference type="Proteomes" id="UP000076532"/>
    </source>
</evidence>
<dbReference type="PANTHER" id="PTHR46811:SF1">
    <property type="entry name" value="COILED-COIL-HELIX-COILED-COIL-HELIX DOMAIN-CONTAINING PROTEIN 7"/>
    <property type="match status" value="1"/>
</dbReference>
<dbReference type="SUPFAM" id="SSF47072">
    <property type="entry name" value="Cysteine alpha-hairpin motif"/>
    <property type="match status" value="1"/>
</dbReference>
<dbReference type="EMBL" id="KV417480">
    <property type="protein sequence ID" value="KZP34580.1"/>
    <property type="molecule type" value="Genomic_DNA"/>
</dbReference>
<comment type="subcellular location">
    <subcellularLocation>
        <location evidence="2">Mitochondrion intermembrane space</location>
    </subcellularLocation>
</comment>
<dbReference type="OrthoDB" id="9971592at2759"/>
<evidence type="ECO:0000256" key="3">
    <source>
        <dbReference type="ARBA" id="ARBA00023128"/>
    </source>
</evidence>
<gene>
    <name evidence="5" type="ORF">FIBSPDRAFT_11293</name>
</gene>
<keyword evidence="6" id="KW-1185">Reference proteome</keyword>
<dbReference type="STRING" id="436010.A0A166XA85"/>
<keyword evidence="3" id="KW-0496">Mitochondrion</keyword>
<evidence type="ECO:0008006" key="7">
    <source>
        <dbReference type="Google" id="ProtNLM"/>
    </source>
</evidence>
<evidence type="ECO:0000313" key="5">
    <source>
        <dbReference type="EMBL" id="KZP34580.1"/>
    </source>
</evidence>
<sequence>MADDDLNPASNLKPDDYRQAFQSREIYTKHTDPCAEASKATMKCLDRNNYDKTKCTEFFQAYTECKKTSRSGSGTGGRAYTPESIAHNIDTCSFAALFTCTFSRSAPTLFDELLPPLLSPLLPRTAPSLSL</sequence>
<dbReference type="Proteomes" id="UP000076532">
    <property type="component" value="Unassembled WGS sequence"/>
</dbReference>
<dbReference type="InterPro" id="IPR009069">
    <property type="entry name" value="Cys_alpha_HP_mot_SF"/>
</dbReference>